<evidence type="ECO:0000313" key="3">
    <source>
        <dbReference type="Proteomes" id="UP000198304"/>
    </source>
</evidence>
<dbReference type="InterPro" id="IPR011037">
    <property type="entry name" value="Pyrv_Knase-like_insert_dom_sf"/>
</dbReference>
<dbReference type="PANTHER" id="PTHR36930">
    <property type="entry name" value="METAL-SULFUR CLUSTER BIOSYNTHESIS PROTEINS YUAD-RELATED"/>
    <property type="match status" value="1"/>
</dbReference>
<dbReference type="InterPro" id="IPR005302">
    <property type="entry name" value="MoCF_Sase_C"/>
</dbReference>
<dbReference type="GO" id="GO:0003824">
    <property type="term" value="F:catalytic activity"/>
    <property type="evidence" value="ECO:0007669"/>
    <property type="project" value="InterPro"/>
</dbReference>
<dbReference type="OrthoDB" id="9789048at2"/>
<dbReference type="GO" id="GO:0030170">
    <property type="term" value="F:pyridoxal phosphate binding"/>
    <property type="evidence" value="ECO:0007669"/>
    <property type="project" value="InterPro"/>
</dbReference>
<dbReference type="SUPFAM" id="SSF50800">
    <property type="entry name" value="PK beta-barrel domain-like"/>
    <property type="match status" value="1"/>
</dbReference>
<dbReference type="RefSeq" id="WP_089285442.1">
    <property type="nucleotide sequence ID" value="NZ_FZOJ01000053.1"/>
</dbReference>
<dbReference type="InterPro" id="IPR052716">
    <property type="entry name" value="MOSC_domain"/>
</dbReference>
<dbReference type="AlphaFoldDB" id="A0A239KSX2"/>
<dbReference type="Pfam" id="PF03473">
    <property type="entry name" value="MOSC"/>
    <property type="match status" value="1"/>
</dbReference>
<protein>
    <submittedName>
        <fullName evidence="2">MOSC domain-containing protein YiiM</fullName>
    </submittedName>
</protein>
<feature type="domain" description="MOSC" evidence="1">
    <location>
        <begin position="18"/>
        <end position="143"/>
    </location>
</feature>
<sequence length="146" mass="15932">MAKVVAINISKNKGEIKIPVEKAVFIENYGIEGDAHAADWHRQVSLLGKESADKIKEMGISDIKEGVFAENITTEGISLYTLPIGTQLKIGETLQEVTQIGKECHSRCAIYHTVGDCVMPREGIFTKVLKGGIVLPGDPIEIIDKE</sequence>
<evidence type="ECO:0000313" key="2">
    <source>
        <dbReference type="EMBL" id="SNT21145.1"/>
    </source>
</evidence>
<dbReference type="PROSITE" id="PS51340">
    <property type="entry name" value="MOSC"/>
    <property type="match status" value="1"/>
</dbReference>
<dbReference type="Proteomes" id="UP000198304">
    <property type="component" value="Unassembled WGS sequence"/>
</dbReference>
<keyword evidence="3" id="KW-1185">Reference proteome</keyword>
<reference evidence="3" key="1">
    <citation type="submission" date="2017-06" db="EMBL/GenBank/DDBJ databases">
        <authorList>
            <person name="Varghese N."/>
            <person name="Submissions S."/>
        </authorList>
    </citation>
    <scope>NUCLEOTIDE SEQUENCE [LARGE SCALE GENOMIC DNA]</scope>
    <source>
        <strain evidence="3">SCA</strain>
    </source>
</reference>
<dbReference type="GO" id="GO:0030151">
    <property type="term" value="F:molybdenum ion binding"/>
    <property type="evidence" value="ECO:0007669"/>
    <property type="project" value="InterPro"/>
</dbReference>
<dbReference type="Gene3D" id="2.40.33.20">
    <property type="entry name" value="PK beta-barrel domain-like"/>
    <property type="match status" value="1"/>
</dbReference>
<name>A0A239KSX2_9FIRM</name>
<organism evidence="2 3">
    <name type="scientific">Anaerovirgula multivorans</name>
    <dbReference type="NCBI Taxonomy" id="312168"/>
    <lineage>
        <taxon>Bacteria</taxon>
        <taxon>Bacillati</taxon>
        <taxon>Bacillota</taxon>
        <taxon>Clostridia</taxon>
        <taxon>Peptostreptococcales</taxon>
        <taxon>Natronincolaceae</taxon>
        <taxon>Anaerovirgula</taxon>
    </lineage>
</organism>
<accession>A0A239KSX2</accession>
<gene>
    <name evidence="2" type="ORF">SAMN05446037_10532</name>
</gene>
<dbReference type="EMBL" id="FZOJ01000053">
    <property type="protein sequence ID" value="SNT21145.1"/>
    <property type="molecule type" value="Genomic_DNA"/>
</dbReference>
<evidence type="ECO:0000259" key="1">
    <source>
        <dbReference type="PROSITE" id="PS51340"/>
    </source>
</evidence>
<dbReference type="PANTHER" id="PTHR36930:SF1">
    <property type="entry name" value="MOSC DOMAIN-CONTAINING PROTEIN"/>
    <property type="match status" value="1"/>
</dbReference>
<proteinExistence type="predicted"/>